<feature type="transmembrane region" description="Helical" evidence="11">
    <location>
        <begin position="111"/>
        <end position="137"/>
    </location>
</feature>
<keyword evidence="3 11" id="KW-0812">Transmembrane</keyword>
<dbReference type="PROSITE" id="PS50929">
    <property type="entry name" value="ABC_TM1F"/>
    <property type="match status" value="1"/>
</dbReference>
<evidence type="ECO:0000256" key="4">
    <source>
        <dbReference type="ARBA" id="ARBA00022741"/>
    </source>
</evidence>
<dbReference type="OrthoDB" id="9806127at2"/>
<evidence type="ECO:0000256" key="11">
    <source>
        <dbReference type="SAM" id="Phobius"/>
    </source>
</evidence>
<dbReference type="InterPro" id="IPR027417">
    <property type="entry name" value="P-loop_NTPase"/>
</dbReference>
<accession>A0A3B0BCN7</accession>
<dbReference type="InterPro" id="IPR003593">
    <property type="entry name" value="AAA+_ATPase"/>
</dbReference>
<keyword evidence="2" id="KW-0813">Transport</keyword>
<keyword evidence="15" id="KW-1185">Reference proteome</keyword>
<dbReference type="Pfam" id="PF00005">
    <property type="entry name" value="ABC_tran"/>
    <property type="match status" value="1"/>
</dbReference>
<dbReference type="CDD" id="cd03254">
    <property type="entry name" value="ABCC_Glucan_exporter_like"/>
    <property type="match status" value="1"/>
</dbReference>
<keyword evidence="6 11" id="KW-1133">Transmembrane helix</keyword>
<dbReference type="FunFam" id="3.40.50.300:FF:000287">
    <property type="entry name" value="Multidrug ABC transporter ATP-binding protein"/>
    <property type="match status" value="1"/>
</dbReference>
<comment type="caution">
    <text evidence="14">The sequence shown here is derived from an EMBL/GenBank/DDBJ whole genome shotgun (WGS) entry which is preliminary data.</text>
</comment>
<evidence type="ECO:0000259" key="12">
    <source>
        <dbReference type="PROSITE" id="PS50893"/>
    </source>
</evidence>
<feature type="transmembrane region" description="Helical" evidence="11">
    <location>
        <begin position="194"/>
        <end position="219"/>
    </location>
</feature>
<dbReference type="RefSeq" id="WP_120757182.1">
    <property type="nucleotide sequence ID" value="NZ_JBFADQ010000049.1"/>
</dbReference>
<dbReference type="GO" id="GO:0005524">
    <property type="term" value="F:ATP binding"/>
    <property type="evidence" value="ECO:0007669"/>
    <property type="project" value="UniProtKB-KW"/>
</dbReference>
<dbReference type="AlphaFoldDB" id="A0A3B0BCN7"/>
<dbReference type="SUPFAM" id="SSF52540">
    <property type="entry name" value="P-loop containing nucleoside triphosphate hydrolases"/>
    <property type="match status" value="1"/>
</dbReference>
<gene>
    <name evidence="14" type="ORF">D7231_21510</name>
</gene>
<dbReference type="Proteomes" id="UP000270343">
    <property type="component" value="Unassembled WGS sequence"/>
</dbReference>
<evidence type="ECO:0000256" key="10">
    <source>
        <dbReference type="ARBA" id="ARBA00071747"/>
    </source>
</evidence>
<dbReference type="GO" id="GO:0016887">
    <property type="term" value="F:ATP hydrolysis activity"/>
    <property type="evidence" value="ECO:0007669"/>
    <property type="project" value="InterPro"/>
</dbReference>
<dbReference type="Pfam" id="PF00664">
    <property type="entry name" value="ABC_membrane"/>
    <property type="match status" value="1"/>
</dbReference>
<evidence type="ECO:0000313" key="15">
    <source>
        <dbReference type="Proteomes" id="UP000270343"/>
    </source>
</evidence>
<dbReference type="PROSITE" id="PS50893">
    <property type="entry name" value="ABC_TRANSPORTER_2"/>
    <property type="match status" value="1"/>
</dbReference>
<dbReference type="InterPro" id="IPR017871">
    <property type="entry name" value="ABC_transporter-like_CS"/>
</dbReference>
<name>A0A3B0BCN7_9ACTN</name>
<keyword evidence="7 11" id="KW-0472">Membrane</keyword>
<protein>
    <recommendedName>
        <fullName evidence="10">Fatty acid ABC transporter ATP-binding/permease protein</fullName>
    </recommendedName>
</protein>
<dbReference type="GO" id="GO:0015421">
    <property type="term" value="F:ABC-type oligopeptide transporter activity"/>
    <property type="evidence" value="ECO:0007669"/>
    <property type="project" value="TreeGrafter"/>
</dbReference>
<proteinExistence type="inferred from homology"/>
<dbReference type="SUPFAM" id="SSF90123">
    <property type="entry name" value="ABC transporter transmembrane region"/>
    <property type="match status" value="1"/>
</dbReference>
<keyword evidence="5 14" id="KW-0067">ATP-binding</keyword>
<dbReference type="PROSITE" id="PS00211">
    <property type="entry name" value="ABC_TRANSPORTER_1"/>
    <property type="match status" value="1"/>
</dbReference>
<dbReference type="PANTHER" id="PTHR43394">
    <property type="entry name" value="ATP-DEPENDENT PERMEASE MDL1, MITOCHONDRIAL"/>
    <property type="match status" value="1"/>
</dbReference>
<evidence type="ECO:0000256" key="2">
    <source>
        <dbReference type="ARBA" id="ARBA00022448"/>
    </source>
</evidence>
<evidence type="ECO:0000259" key="13">
    <source>
        <dbReference type="PROSITE" id="PS50929"/>
    </source>
</evidence>
<sequence length="632" mass="68152">MGGQPTERSMDFAGSAKRLLGTLRPERALITVALVMCVASVALSVIGPKILGRATDLIFAGVVGKKFPDGITKAEAVERMRQQGNGTVADLLGSVGFTPGRGIDFDAVSEVLLWVLAIYVAASLFGLVQARIATTVVQRAVFRLRRDVEEKLGRLPLSYFDRQPRGEVLSRATNDIDNVAQTLQQTMSQIVTSLLTITGVLAVMFWISWLLALVALVTVPVSVVVATKIGKRAQPQFVAQWKTTGKLNAHIEEMYTGHALVKVFGREKESAEIFRKENEDLFQAGFKAQFISGVIQPAMMFIGNLNYVLVAVVGGLRVASGALSIGDVQAFVQYSRQFSQPLTQVASMANLVQSGVASAERVFELLDADEQSADPADAPKPGRVHGEVSFEKVSFRYEPDKPLIEDLSLTVRPGQTVAIVGPTGAGKTTLVNLLMRFYEVGGGRITLDGTDIAAMSREELRSHIGMVLQDTWLFGGTIADNIAYGAPAGTSQDKIVEAARATHVDRFVRTLPDGYDTVIDDEGAGVSVGEKQLITIARAFLAEPEILVLDEATSSVDTRTEVLIQQAMGRLRTGRTSFVIAHRLSTIRDADVILVMESGRIVEQGTHDSLLASGGAYARLYEAQFAEPAVEA</sequence>
<evidence type="ECO:0000313" key="14">
    <source>
        <dbReference type="EMBL" id="RKN70520.1"/>
    </source>
</evidence>
<dbReference type="InterPro" id="IPR039421">
    <property type="entry name" value="Type_1_exporter"/>
</dbReference>
<evidence type="ECO:0000256" key="3">
    <source>
        <dbReference type="ARBA" id="ARBA00022692"/>
    </source>
</evidence>
<evidence type="ECO:0000256" key="6">
    <source>
        <dbReference type="ARBA" id="ARBA00022989"/>
    </source>
</evidence>
<evidence type="ECO:0000256" key="9">
    <source>
        <dbReference type="ARBA" id="ARBA00061644"/>
    </source>
</evidence>
<evidence type="ECO:0000256" key="1">
    <source>
        <dbReference type="ARBA" id="ARBA00004651"/>
    </source>
</evidence>
<comment type="similarity">
    <text evidence="9">Belongs to the ABC transporter superfamily. Lipid exporter (TC 3.A.1.106) family.</text>
</comment>
<evidence type="ECO:0000256" key="5">
    <source>
        <dbReference type="ARBA" id="ARBA00022840"/>
    </source>
</evidence>
<dbReference type="CDD" id="cd18547">
    <property type="entry name" value="ABC_6TM_Tm288_like"/>
    <property type="match status" value="1"/>
</dbReference>
<reference evidence="14 15" key="1">
    <citation type="journal article" date="2015" name="Antonie Van Leeuwenhoek">
        <title>Streptomyces klenkii sp. nov., isolated from deep marine sediment.</title>
        <authorList>
            <person name="Veyisoglu A."/>
            <person name="Sahin N."/>
        </authorList>
    </citation>
    <scope>NUCLEOTIDE SEQUENCE [LARGE SCALE GENOMIC DNA]</scope>
    <source>
        <strain evidence="14 15">KCTC 29202</strain>
    </source>
</reference>
<dbReference type="InterPro" id="IPR036640">
    <property type="entry name" value="ABC1_TM_sf"/>
</dbReference>
<feature type="domain" description="ABC transmembrane type-1" evidence="13">
    <location>
        <begin position="32"/>
        <end position="354"/>
    </location>
</feature>
<dbReference type="SMART" id="SM00382">
    <property type="entry name" value="AAA"/>
    <property type="match status" value="1"/>
</dbReference>
<feature type="domain" description="ABC transporter" evidence="12">
    <location>
        <begin position="388"/>
        <end position="623"/>
    </location>
</feature>
<dbReference type="Gene3D" id="3.40.50.300">
    <property type="entry name" value="P-loop containing nucleotide triphosphate hydrolases"/>
    <property type="match status" value="1"/>
</dbReference>
<comment type="subcellular location">
    <subcellularLocation>
        <location evidence="1">Cell membrane</location>
        <topology evidence="1">Multi-pass membrane protein</topology>
    </subcellularLocation>
</comment>
<evidence type="ECO:0000256" key="7">
    <source>
        <dbReference type="ARBA" id="ARBA00023136"/>
    </source>
</evidence>
<feature type="transmembrane region" description="Helical" evidence="11">
    <location>
        <begin position="28"/>
        <end position="47"/>
    </location>
</feature>
<dbReference type="InterPro" id="IPR003439">
    <property type="entry name" value="ABC_transporter-like_ATP-bd"/>
</dbReference>
<dbReference type="InterPro" id="IPR011527">
    <property type="entry name" value="ABC1_TM_dom"/>
</dbReference>
<dbReference type="GO" id="GO:0005886">
    <property type="term" value="C:plasma membrane"/>
    <property type="evidence" value="ECO:0007669"/>
    <property type="project" value="UniProtKB-SubCell"/>
</dbReference>
<dbReference type="Gene3D" id="1.20.1560.10">
    <property type="entry name" value="ABC transporter type 1, transmembrane domain"/>
    <property type="match status" value="1"/>
</dbReference>
<evidence type="ECO:0000256" key="8">
    <source>
        <dbReference type="ARBA" id="ARBA00055053"/>
    </source>
</evidence>
<keyword evidence="4" id="KW-0547">Nucleotide-binding</keyword>
<dbReference type="PANTHER" id="PTHR43394:SF1">
    <property type="entry name" value="ATP-BINDING CASSETTE SUB-FAMILY B MEMBER 10, MITOCHONDRIAL"/>
    <property type="match status" value="1"/>
</dbReference>
<dbReference type="EMBL" id="RBAM01000008">
    <property type="protein sequence ID" value="RKN70520.1"/>
    <property type="molecule type" value="Genomic_DNA"/>
</dbReference>
<organism evidence="14 15">
    <name type="scientific">Streptomyces klenkii</name>
    <dbReference type="NCBI Taxonomy" id="1420899"/>
    <lineage>
        <taxon>Bacteria</taxon>
        <taxon>Bacillati</taxon>
        <taxon>Actinomycetota</taxon>
        <taxon>Actinomycetes</taxon>
        <taxon>Kitasatosporales</taxon>
        <taxon>Streptomycetaceae</taxon>
        <taxon>Streptomyces</taxon>
    </lineage>
</organism>
<comment type="function">
    <text evidence="8">ABC transporter involved in fatty acid import. Transmembrane domains (TMD) form a pore in the membrane and the ATP-binding domain (NBD) is responsible for energy generation.</text>
</comment>